<dbReference type="PROSITE" id="PS50238">
    <property type="entry name" value="RHOGAP"/>
    <property type="match status" value="1"/>
</dbReference>
<dbReference type="PANTHER" id="PTHR23179:SF26">
    <property type="entry name" value="T-CELL ACTIVATION RHO GTPASE-ACTIVATING PROTEIN"/>
    <property type="match status" value="1"/>
</dbReference>
<protein>
    <recommendedName>
        <fullName evidence="2">Rho-GAP domain-containing protein</fullName>
    </recommendedName>
</protein>
<proteinExistence type="predicted"/>
<sequence length="180" mass="19998">MGGDNHPRHLPKSCHTPCHPGIDGLKDFLRNIPSKLLSADLYEKWMQALEKPSKQEKIEELKEVADKLPRPNLALLKHLLSLLHHISQNAETNRMDSSNLAICVGPNMLSPETDNALPLEVQKEMNDKVIMLVKFLIGNCSEIFGENIALPVCALTEESPEHTDSSTGGTGYEKKDMFSS</sequence>
<gene>
    <name evidence="3" type="ORF">QYF61_002520</name>
</gene>
<reference evidence="3 4" key="1">
    <citation type="journal article" date="2023" name="J. Hered.">
        <title>Chromosome-level genome of the wood stork (Mycteria americana) provides insight into avian chromosome evolution.</title>
        <authorList>
            <person name="Flamio R. Jr."/>
            <person name="Ramstad K.M."/>
        </authorList>
    </citation>
    <scope>NUCLEOTIDE SEQUENCE [LARGE SCALE GENOMIC DNA]</scope>
    <source>
        <strain evidence="3">JAX WOST 10</strain>
    </source>
</reference>
<evidence type="ECO:0000259" key="2">
    <source>
        <dbReference type="PROSITE" id="PS50238"/>
    </source>
</evidence>
<dbReference type="Pfam" id="PF00620">
    <property type="entry name" value="RhoGAP"/>
    <property type="match status" value="1"/>
</dbReference>
<accession>A0AAN7SAV2</accession>
<dbReference type="SMART" id="SM00324">
    <property type="entry name" value="RhoGAP"/>
    <property type="match status" value="1"/>
</dbReference>
<evidence type="ECO:0000313" key="4">
    <source>
        <dbReference type="Proteomes" id="UP001333110"/>
    </source>
</evidence>
<dbReference type="SUPFAM" id="SSF48350">
    <property type="entry name" value="GTPase activation domain, GAP"/>
    <property type="match status" value="1"/>
</dbReference>
<feature type="region of interest" description="Disordered" evidence="1">
    <location>
        <begin position="157"/>
        <end position="180"/>
    </location>
</feature>
<dbReference type="InterPro" id="IPR000198">
    <property type="entry name" value="RhoGAP_dom"/>
</dbReference>
<keyword evidence="4" id="KW-1185">Reference proteome</keyword>
<feature type="domain" description="Rho-GAP" evidence="2">
    <location>
        <begin position="1"/>
        <end position="144"/>
    </location>
</feature>
<dbReference type="PANTHER" id="PTHR23179">
    <property type="entry name" value="T-CELL ACTIVATION RHO GTPASE ACTIVATING PROTEIN-RELATED"/>
    <property type="match status" value="1"/>
</dbReference>
<name>A0AAN7SAV2_MYCAM</name>
<dbReference type="AlphaFoldDB" id="A0AAN7SAV2"/>
<evidence type="ECO:0000256" key="1">
    <source>
        <dbReference type="SAM" id="MobiDB-lite"/>
    </source>
</evidence>
<organism evidence="3 4">
    <name type="scientific">Mycteria americana</name>
    <name type="common">Wood stork</name>
    <dbReference type="NCBI Taxonomy" id="33587"/>
    <lineage>
        <taxon>Eukaryota</taxon>
        <taxon>Metazoa</taxon>
        <taxon>Chordata</taxon>
        <taxon>Craniata</taxon>
        <taxon>Vertebrata</taxon>
        <taxon>Euteleostomi</taxon>
        <taxon>Archelosauria</taxon>
        <taxon>Archosauria</taxon>
        <taxon>Dinosauria</taxon>
        <taxon>Saurischia</taxon>
        <taxon>Theropoda</taxon>
        <taxon>Coelurosauria</taxon>
        <taxon>Aves</taxon>
        <taxon>Neognathae</taxon>
        <taxon>Neoaves</taxon>
        <taxon>Aequornithes</taxon>
        <taxon>Ciconiiformes</taxon>
        <taxon>Ciconiidae</taxon>
        <taxon>Mycteria</taxon>
    </lineage>
</organism>
<dbReference type="Proteomes" id="UP001333110">
    <property type="component" value="Unassembled WGS sequence"/>
</dbReference>
<evidence type="ECO:0000313" key="3">
    <source>
        <dbReference type="EMBL" id="KAK4823473.1"/>
    </source>
</evidence>
<dbReference type="InterPro" id="IPR008936">
    <property type="entry name" value="Rho_GTPase_activation_prot"/>
</dbReference>
<dbReference type="GO" id="GO:0007165">
    <property type="term" value="P:signal transduction"/>
    <property type="evidence" value="ECO:0007669"/>
    <property type="project" value="InterPro"/>
</dbReference>
<dbReference type="GO" id="GO:0005096">
    <property type="term" value="F:GTPase activator activity"/>
    <property type="evidence" value="ECO:0007669"/>
    <property type="project" value="TreeGrafter"/>
</dbReference>
<dbReference type="Gene3D" id="1.10.555.10">
    <property type="entry name" value="Rho GTPase activation protein"/>
    <property type="match status" value="1"/>
</dbReference>
<comment type="caution">
    <text evidence="3">The sequence shown here is derived from an EMBL/GenBank/DDBJ whole genome shotgun (WGS) entry which is preliminary data.</text>
</comment>
<dbReference type="EMBL" id="JAUNZN010000003">
    <property type="protein sequence ID" value="KAK4823473.1"/>
    <property type="molecule type" value="Genomic_DNA"/>
</dbReference>